<dbReference type="HOGENOM" id="CLU_053777_0_0_1"/>
<keyword evidence="6" id="KW-1185">Reference proteome</keyword>
<keyword evidence="3" id="KW-0732">Signal</keyword>
<evidence type="ECO:0000256" key="1">
    <source>
        <dbReference type="ARBA" id="ARBA00004613"/>
    </source>
</evidence>
<evidence type="ECO:0000256" key="3">
    <source>
        <dbReference type="ARBA" id="ARBA00022729"/>
    </source>
</evidence>
<dbReference type="Gramene" id="EFJ32868">
    <property type="protein sequence ID" value="EFJ32868"/>
    <property type="gene ID" value="SELMODRAFT_230641"/>
</dbReference>
<dbReference type="PANTHER" id="PTHR31279">
    <property type="entry name" value="PROTEIN EXORDIUM-LIKE 5"/>
    <property type="match status" value="1"/>
</dbReference>
<comment type="subcellular location">
    <subcellularLocation>
        <location evidence="1">Secreted</location>
    </subcellularLocation>
</comment>
<dbReference type="OrthoDB" id="2016249at2759"/>
<accession>D8R317</accession>
<comment type="similarity">
    <text evidence="4">Belongs to the EXORDIUM family.</text>
</comment>
<reference evidence="5 6" key="1">
    <citation type="journal article" date="2011" name="Science">
        <title>The Selaginella genome identifies genetic changes associated with the evolution of vascular plants.</title>
        <authorList>
            <person name="Banks J.A."/>
            <person name="Nishiyama T."/>
            <person name="Hasebe M."/>
            <person name="Bowman J.L."/>
            <person name="Gribskov M."/>
            <person name="dePamphilis C."/>
            <person name="Albert V.A."/>
            <person name="Aono N."/>
            <person name="Aoyama T."/>
            <person name="Ambrose B.A."/>
            <person name="Ashton N.W."/>
            <person name="Axtell M.J."/>
            <person name="Barker E."/>
            <person name="Barker M.S."/>
            <person name="Bennetzen J.L."/>
            <person name="Bonawitz N.D."/>
            <person name="Chapple C."/>
            <person name="Cheng C."/>
            <person name="Correa L.G."/>
            <person name="Dacre M."/>
            <person name="DeBarry J."/>
            <person name="Dreyer I."/>
            <person name="Elias M."/>
            <person name="Engstrom E.M."/>
            <person name="Estelle M."/>
            <person name="Feng L."/>
            <person name="Finet C."/>
            <person name="Floyd S.K."/>
            <person name="Frommer W.B."/>
            <person name="Fujita T."/>
            <person name="Gramzow L."/>
            <person name="Gutensohn M."/>
            <person name="Harholt J."/>
            <person name="Hattori M."/>
            <person name="Heyl A."/>
            <person name="Hirai T."/>
            <person name="Hiwatashi Y."/>
            <person name="Ishikawa M."/>
            <person name="Iwata M."/>
            <person name="Karol K.G."/>
            <person name="Koehler B."/>
            <person name="Kolukisaoglu U."/>
            <person name="Kubo M."/>
            <person name="Kurata T."/>
            <person name="Lalonde S."/>
            <person name="Li K."/>
            <person name="Li Y."/>
            <person name="Litt A."/>
            <person name="Lyons E."/>
            <person name="Manning G."/>
            <person name="Maruyama T."/>
            <person name="Michael T.P."/>
            <person name="Mikami K."/>
            <person name="Miyazaki S."/>
            <person name="Morinaga S."/>
            <person name="Murata T."/>
            <person name="Mueller-Roeber B."/>
            <person name="Nelson D.R."/>
            <person name="Obara M."/>
            <person name="Oguri Y."/>
            <person name="Olmstead R.G."/>
            <person name="Onodera N."/>
            <person name="Petersen B.L."/>
            <person name="Pils B."/>
            <person name="Prigge M."/>
            <person name="Rensing S.A."/>
            <person name="Riano-Pachon D.M."/>
            <person name="Roberts A.W."/>
            <person name="Sato Y."/>
            <person name="Scheller H.V."/>
            <person name="Schulz B."/>
            <person name="Schulz C."/>
            <person name="Shakirov E.V."/>
            <person name="Shibagaki N."/>
            <person name="Shinohara N."/>
            <person name="Shippen D.E."/>
            <person name="Soerensen I."/>
            <person name="Sotooka R."/>
            <person name="Sugimoto N."/>
            <person name="Sugita M."/>
            <person name="Sumikawa N."/>
            <person name="Tanurdzic M."/>
            <person name="Theissen G."/>
            <person name="Ulvskov P."/>
            <person name="Wakazuki S."/>
            <person name="Weng J.K."/>
            <person name="Willats W.W."/>
            <person name="Wipf D."/>
            <person name="Wolf P.G."/>
            <person name="Yang L."/>
            <person name="Zimmer A.D."/>
            <person name="Zhu Q."/>
            <person name="Mitros T."/>
            <person name="Hellsten U."/>
            <person name="Loque D."/>
            <person name="Otillar R."/>
            <person name="Salamov A."/>
            <person name="Schmutz J."/>
            <person name="Shapiro H."/>
            <person name="Lindquist E."/>
            <person name="Lucas S."/>
            <person name="Rokhsar D."/>
            <person name="Grigoriev I.V."/>
        </authorList>
    </citation>
    <scope>NUCLEOTIDE SEQUENCE [LARGE SCALE GENOMIC DNA]</scope>
</reference>
<evidence type="ECO:0000256" key="2">
    <source>
        <dbReference type="ARBA" id="ARBA00022525"/>
    </source>
</evidence>
<dbReference type="KEGG" id="smo:SELMODRAFT_230641"/>
<protein>
    <recommendedName>
        <fullName evidence="7">Phosphate-induced protein 1</fullName>
    </recommendedName>
</protein>
<dbReference type="Proteomes" id="UP000001514">
    <property type="component" value="Unassembled WGS sequence"/>
</dbReference>
<evidence type="ECO:0000313" key="6">
    <source>
        <dbReference type="Proteomes" id="UP000001514"/>
    </source>
</evidence>
<dbReference type="OMA" id="MYGNKGR"/>
<gene>
    <name evidence="5" type="ORF">SELMODRAFT_230641</name>
</gene>
<dbReference type="EMBL" id="GL377571">
    <property type="protein sequence ID" value="EFJ32868.1"/>
    <property type="molecule type" value="Genomic_DNA"/>
</dbReference>
<dbReference type="InterPro" id="IPR006766">
    <property type="entry name" value="EXORDIUM-like"/>
</dbReference>
<sequence length="287" mass="31496">MRYHMGPVLSQQMHIYIVWYGRWKSSDKSIIRDFLASVSSPQSAAVPQPSVQRWWSTVRLYTDQTLQNITSQLVVAGEHNVDYSHGHSLTRLTMQEVLKGALAENNGTLPVNPRRGIYLILTAGDVVVQDFCRAVCGFHYFSFPSIVGYTLPYAWVGHSEKQCPEVCAYPFAVPSYMTHTTPMRPPNASPAVDGMVSVVAHELAEISSNPLINAWYAGEDPTAPTEIADLCEGMYGTGAGGGYAGAVLTDARSGVNYNMHGVNGRRFLVQWIWDPVLSACHGPNASD</sequence>
<keyword evidence="2" id="KW-0964">Secreted</keyword>
<dbReference type="FunCoup" id="D8R317">
    <property type="interactions" value="18"/>
</dbReference>
<proteinExistence type="inferred from homology"/>
<dbReference type="eggNOG" id="ENOG502QQ2C">
    <property type="taxonomic scope" value="Eukaryota"/>
</dbReference>
<dbReference type="InParanoid" id="D8R317"/>
<evidence type="ECO:0000313" key="5">
    <source>
        <dbReference type="EMBL" id="EFJ32868.1"/>
    </source>
</evidence>
<dbReference type="GO" id="GO:0005576">
    <property type="term" value="C:extracellular region"/>
    <property type="evidence" value="ECO:0007669"/>
    <property type="project" value="UniProtKB-SubCell"/>
</dbReference>
<dbReference type="Pfam" id="PF04674">
    <property type="entry name" value="Phi_1"/>
    <property type="match status" value="1"/>
</dbReference>
<evidence type="ECO:0008006" key="7">
    <source>
        <dbReference type="Google" id="ProtNLM"/>
    </source>
</evidence>
<name>D8R317_SELML</name>
<dbReference type="AlphaFoldDB" id="D8R317"/>
<evidence type="ECO:0000256" key="4">
    <source>
        <dbReference type="ARBA" id="ARBA00023591"/>
    </source>
</evidence>
<dbReference type="PANTHER" id="PTHR31279:SF4">
    <property type="entry name" value="PROTEIN EXORDIUM-LIKE 5"/>
    <property type="match status" value="1"/>
</dbReference>
<organism evidence="6">
    <name type="scientific">Selaginella moellendorffii</name>
    <name type="common">Spikemoss</name>
    <dbReference type="NCBI Taxonomy" id="88036"/>
    <lineage>
        <taxon>Eukaryota</taxon>
        <taxon>Viridiplantae</taxon>
        <taxon>Streptophyta</taxon>
        <taxon>Embryophyta</taxon>
        <taxon>Tracheophyta</taxon>
        <taxon>Lycopodiopsida</taxon>
        <taxon>Selaginellales</taxon>
        <taxon>Selaginellaceae</taxon>
        <taxon>Selaginella</taxon>
    </lineage>
</organism>